<dbReference type="SMART" id="SM00408">
    <property type="entry name" value="IGc2"/>
    <property type="match status" value="4"/>
</dbReference>
<dbReference type="SUPFAM" id="SSF48726">
    <property type="entry name" value="Immunoglobulin"/>
    <property type="match status" value="4"/>
</dbReference>
<evidence type="ECO:0000256" key="21">
    <source>
        <dbReference type="ARBA" id="ARBA00051722"/>
    </source>
</evidence>
<keyword evidence="4" id="KW-0358">Heparin-binding</keyword>
<keyword evidence="7" id="KW-0677">Repeat</keyword>
<keyword evidence="6" id="KW-0732">Signal</keyword>
<keyword evidence="8" id="KW-0378">Hydrolase</keyword>
<dbReference type="PANTHER" id="PTHR44170:SF33">
    <property type="entry name" value="BROTHER OF IHOG, ISOFORM G-RELATED"/>
    <property type="match status" value="1"/>
</dbReference>
<evidence type="ECO:0000256" key="12">
    <source>
        <dbReference type="ARBA" id="ARBA00023136"/>
    </source>
</evidence>
<keyword evidence="27" id="KW-1185">Reference proteome</keyword>
<feature type="compositionally biased region" description="Basic and acidic residues" evidence="22">
    <location>
        <begin position="816"/>
        <end position="826"/>
    </location>
</feature>
<comment type="similarity">
    <text evidence="2">Belongs to the protein-tyrosine phosphatase family. Receptor class 2A subfamily.</text>
</comment>
<evidence type="ECO:0000256" key="23">
    <source>
        <dbReference type="SAM" id="Phobius"/>
    </source>
</evidence>
<keyword evidence="11 23" id="KW-1133">Transmembrane helix</keyword>
<comment type="subunit">
    <text evidence="19">Homodimer. Heterotetramer; 2 iHog chains bind 2 hh chains when facilitated by heparin, heparin is required to promote high-affinity interactions between hh and iHog.</text>
</comment>
<keyword evidence="5 23" id="KW-0812">Transmembrane</keyword>
<dbReference type="OrthoDB" id="9998697at2759"/>
<evidence type="ECO:0000256" key="3">
    <source>
        <dbReference type="ARBA" id="ARBA00013064"/>
    </source>
</evidence>
<feature type="transmembrane region" description="Helical" evidence="23">
    <location>
        <begin position="674"/>
        <end position="699"/>
    </location>
</feature>
<comment type="similarity">
    <text evidence="18">Belongs to the immunoglobulin superfamily. IHOG family.</text>
</comment>
<comment type="function">
    <text evidence="17">Mediates response to the active Hedgehog (Hh) protein signal in embryos, functioning upstream or at the level of patched (ptc).</text>
</comment>
<dbReference type="InterPro" id="IPR036179">
    <property type="entry name" value="Ig-like_dom_sf"/>
</dbReference>
<keyword evidence="16" id="KW-0393">Immunoglobulin domain</keyword>
<protein>
    <recommendedName>
        <fullName evidence="20">Interference hedgehog</fullName>
        <ecNumber evidence="3">3.1.3.48</ecNumber>
    </recommendedName>
</protein>
<evidence type="ECO:0000256" key="19">
    <source>
        <dbReference type="ARBA" id="ARBA00038530"/>
    </source>
</evidence>
<dbReference type="GO" id="GO:0007399">
    <property type="term" value="P:nervous system development"/>
    <property type="evidence" value="ECO:0007669"/>
    <property type="project" value="TreeGrafter"/>
</dbReference>
<feature type="domain" description="Ig-like" evidence="24">
    <location>
        <begin position="308"/>
        <end position="399"/>
    </location>
</feature>
<evidence type="ECO:0000256" key="9">
    <source>
        <dbReference type="ARBA" id="ARBA00022912"/>
    </source>
</evidence>
<evidence type="ECO:0000256" key="18">
    <source>
        <dbReference type="ARBA" id="ARBA00038144"/>
    </source>
</evidence>
<dbReference type="GO" id="GO:0004725">
    <property type="term" value="F:protein tyrosine phosphatase activity"/>
    <property type="evidence" value="ECO:0007669"/>
    <property type="project" value="UniProtKB-EC"/>
</dbReference>
<accession>A0A5E4NQ27</accession>
<dbReference type="InterPro" id="IPR003599">
    <property type="entry name" value="Ig_sub"/>
</dbReference>
<feature type="domain" description="Ig-like" evidence="24">
    <location>
        <begin position="217"/>
        <end position="303"/>
    </location>
</feature>
<feature type="region of interest" description="Disordered" evidence="22">
    <location>
        <begin position="405"/>
        <end position="453"/>
    </location>
</feature>
<dbReference type="InterPro" id="IPR013098">
    <property type="entry name" value="Ig_I-set"/>
</dbReference>
<evidence type="ECO:0000259" key="24">
    <source>
        <dbReference type="PROSITE" id="PS50835"/>
    </source>
</evidence>
<dbReference type="GO" id="GO:0009653">
    <property type="term" value="P:anatomical structure morphogenesis"/>
    <property type="evidence" value="ECO:0007669"/>
    <property type="project" value="UniProtKB-ARBA"/>
</dbReference>
<evidence type="ECO:0000256" key="20">
    <source>
        <dbReference type="ARBA" id="ARBA00041099"/>
    </source>
</evidence>
<evidence type="ECO:0000256" key="11">
    <source>
        <dbReference type="ARBA" id="ARBA00022989"/>
    </source>
</evidence>
<organism evidence="26 27">
    <name type="scientific">Cinara cedri</name>
    <dbReference type="NCBI Taxonomy" id="506608"/>
    <lineage>
        <taxon>Eukaryota</taxon>
        <taxon>Metazoa</taxon>
        <taxon>Ecdysozoa</taxon>
        <taxon>Arthropoda</taxon>
        <taxon>Hexapoda</taxon>
        <taxon>Insecta</taxon>
        <taxon>Pterygota</taxon>
        <taxon>Neoptera</taxon>
        <taxon>Paraneoptera</taxon>
        <taxon>Hemiptera</taxon>
        <taxon>Sternorrhyncha</taxon>
        <taxon>Aphidomorpha</taxon>
        <taxon>Aphidoidea</taxon>
        <taxon>Aphididae</taxon>
        <taxon>Lachninae</taxon>
        <taxon>Cinara</taxon>
    </lineage>
</organism>
<evidence type="ECO:0000256" key="22">
    <source>
        <dbReference type="SAM" id="MobiDB-lite"/>
    </source>
</evidence>
<dbReference type="InterPro" id="IPR036116">
    <property type="entry name" value="FN3_sf"/>
</dbReference>
<dbReference type="CDD" id="cd00096">
    <property type="entry name" value="Ig"/>
    <property type="match status" value="1"/>
</dbReference>
<keyword evidence="14" id="KW-0675">Receptor</keyword>
<evidence type="ECO:0000256" key="1">
    <source>
        <dbReference type="ARBA" id="ARBA00004479"/>
    </source>
</evidence>
<dbReference type="GO" id="GO:0016020">
    <property type="term" value="C:membrane"/>
    <property type="evidence" value="ECO:0007669"/>
    <property type="project" value="UniProtKB-SubCell"/>
</dbReference>
<sequence>MNYWGVVVIPILIILEFSRNTWAIGIYFTRSPESLVAPLHDEVVFDCTLNIDVDNISWRHNSEDLSHTVHINTNSRLVVKVASIAETGDYQCIAVIGASSLASTAATLSLATLKEFDNRLLPNEETFVIPPGNTIALNCGKPMQSDPPALIQYYKNNQALPRTTPVSSTGSVLLKNVQSENIGHYTCSATNNIVYQVVKSPMSIYLDVRSSNVALSPRFISKPSSVYIAQKSTNVSIECAPYGEPVPIVHWVGIHKNILANDNKTNIEPGMLTIRNLSIEDSGVYWCIAENSYGKINHSITLQVQELPYVKNGPSESVMIDEGSSETLKCEAMGTPTPKLIWYLNGRPVNDSNIVTKGGVLTINNTQKYHAGFVQCFACNILGCSYWASMIQVNPKQITQLTSQQHYYEDSTTRPPQRDRKDRNHKGKGRKKDKKKKGNEMVPPSQPNVTRLTENSVMVRWNVPPNDGLQIRFFKLQYKEVGSTSWNTSSDDIQMYIRCYQVDKLSPDHDYVFRVAAVYSNDDNKSGPTSNHFYLSRGPPNRSLIPPTLVSAKAVNTTSILLEWEYLNSVLAPVQGFYVYYRATSTAGDYTKAIVDGQDARTFVVSHLFPDTSYDLKLQSFTVHEASNFSAILTHKTFGEPKTSTDTPKWTDNAADGGANNNNAYSTIGGVRSLYVLLGAVAFVIGAIVLLIFFTVCMYSKRSTTNTNPPELNKSSEAVSGLEPLSMNGFALKNGKMVNGCTLPMASENSHGHSHAPNGYVIHPINITSNPLATDTKNAIEISYLANHNNNCSESEMNALPRRAAPIPTDTPRTWRSKDAKDENYV</sequence>
<dbReference type="SMART" id="SM00060">
    <property type="entry name" value="FN3"/>
    <property type="match status" value="2"/>
</dbReference>
<dbReference type="GO" id="GO:0098609">
    <property type="term" value="P:cell-cell adhesion"/>
    <property type="evidence" value="ECO:0007669"/>
    <property type="project" value="TreeGrafter"/>
</dbReference>
<feature type="domain" description="Ig-like" evidence="24">
    <location>
        <begin position="10"/>
        <end position="109"/>
    </location>
</feature>
<dbReference type="PROSITE" id="PS50853">
    <property type="entry name" value="FN3"/>
    <property type="match status" value="2"/>
</dbReference>
<keyword evidence="15" id="KW-0325">Glycoprotein</keyword>
<comment type="catalytic activity">
    <reaction evidence="21">
        <text>O-phospho-L-tyrosyl-[protein] + H2O = L-tyrosyl-[protein] + phosphate</text>
        <dbReference type="Rhea" id="RHEA:10684"/>
        <dbReference type="Rhea" id="RHEA-COMP:10136"/>
        <dbReference type="Rhea" id="RHEA-COMP:20101"/>
        <dbReference type="ChEBI" id="CHEBI:15377"/>
        <dbReference type="ChEBI" id="CHEBI:43474"/>
        <dbReference type="ChEBI" id="CHEBI:46858"/>
        <dbReference type="ChEBI" id="CHEBI:61978"/>
        <dbReference type="EC" id="3.1.3.48"/>
    </reaction>
</comment>
<name>A0A5E4NQ27_9HEMI</name>
<evidence type="ECO:0000256" key="13">
    <source>
        <dbReference type="ARBA" id="ARBA00023157"/>
    </source>
</evidence>
<feature type="compositionally biased region" description="Basic residues" evidence="22">
    <location>
        <begin position="423"/>
        <end position="437"/>
    </location>
</feature>
<keyword evidence="12 23" id="KW-0472">Membrane</keyword>
<dbReference type="Proteomes" id="UP000325440">
    <property type="component" value="Unassembled WGS sequence"/>
</dbReference>
<feature type="domain" description="Fibronectin type-III" evidence="25">
    <location>
        <begin position="546"/>
        <end position="640"/>
    </location>
</feature>
<dbReference type="Gene3D" id="2.60.40.10">
    <property type="entry name" value="Immunoglobulins"/>
    <property type="match status" value="6"/>
</dbReference>
<evidence type="ECO:0000256" key="16">
    <source>
        <dbReference type="ARBA" id="ARBA00023319"/>
    </source>
</evidence>
<dbReference type="InterPro" id="IPR003598">
    <property type="entry name" value="Ig_sub2"/>
</dbReference>
<keyword evidence="9" id="KW-0904">Protein phosphatase</keyword>
<evidence type="ECO:0000256" key="8">
    <source>
        <dbReference type="ARBA" id="ARBA00022801"/>
    </source>
</evidence>
<dbReference type="Pfam" id="PF13895">
    <property type="entry name" value="Ig_2"/>
    <property type="match status" value="1"/>
</dbReference>
<feature type="compositionally biased region" description="Basic and acidic residues" evidence="22">
    <location>
        <begin position="407"/>
        <end position="422"/>
    </location>
</feature>
<dbReference type="InterPro" id="IPR003961">
    <property type="entry name" value="FN3_dom"/>
</dbReference>
<dbReference type="EMBL" id="CABPRJ010002385">
    <property type="protein sequence ID" value="VVC44706.1"/>
    <property type="molecule type" value="Genomic_DNA"/>
</dbReference>
<evidence type="ECO:0000256" key="7">
    <source>
        <dbReference type="ARBA" id="ARBA00022737"/>
    </source>
</evidence>
<dbReference type="InterPro" id="IPR013783">
    <property type="entry name" value="Ig-like_fold"/>
</dbReference>
<evidence type="ECO:0000259" key="25">
    <source>
        <dbReference type="PROSITE" id="PS50853"/>
    </source>
</evidence>
<evidence type="ECO:0000313" key="27">
    <source>
        <dbReference type="Proteomes" id="UP000325440"/>
    </source>
</evidence>
<dbReference type="FunFam" id="2.60.40.10:FF:000010">
    <property type="entry name" value="receptor-type tyrosine-protein phosphatase delta isoform X1"/>
    <property type="match status" value="1"/>
</dbReference>
<dbReference type="GO" id="GO:0030154">
    <property type="term" value="P:cell differentiation"/>
    <property type="evidence" value="ECO:0007669"/>
    <property type="project" value="UniProtKB-ARBA"/>
</dbReference>
<comment type="subcellular location">
    <subcellularLocation>
        <location evidence="1">Membrane</location>
        <topology evidence="1">Single-pass type I membrane protein</topology>
    </subcellularLocation>
</comment>
<gene>
    <name evidence="26" type="ORF">CINCED_3A006685</name>
</gene>
<dbReference type="InterPro" id="IPR007110">
    <property type="entry name" value="Ig-like_dom"/>
</dbReference>
<reference evidence="26 27" key="1">
    <citation type="submission" date="2019-08" db="EMBL/GenBank/DDBJ databases">
        <authorList>
            <person name="Alioto T."/>
            <person name="Alioto T."/>
            <person name="Gomez Garrido J."/>
        </authorList>
    </citation>
    <scope>NUCLEOTIDE SEQUENCE [LARGE SCALE GENOMIC DNA]</scope>
</reference>
<keyword evidence="10" id="KW-0654">Proteoglycan</keyword>
<dbReference type="SMART" id="SM00409">
    <property type="entry name" value="IG"/>
    <property type="match status" value="4"/>
</dbReference>
<feature type="region of interest" description="Disordered" evidence="22">
    <location>
        <begin position="798"/>
        <end position="826"/>
    </location>
</feature>
<evidence type="ECO:0000313" key="26">
    <source>
        <dbReference type="EMBL" id="VVC44706.1"/>
    </source>
</evidence>
<dbReference type="PROSITE" id="PS50835">
    <property type="entry name" value="IG_LIKE"/>
    <property type="match status" value="4"/>
</dbReference>
<dbReference type="Pfam" id="PF13927">
    <property type="entry name" value="Ig_3"/>
    <property type="match status" value="1"/>
</dbReference>
<dbReference type="Pfam" id="PF07679">
    <property type="entry name" value="I-set"/>
    <property type="match status" value="1"/>
</dbReference>
<proteinExistence type="inferred from homology"/>
<evidence type="ECO:0000256" key="17">
    <source>
        <dbReference type="ARBA" id="ARBA00037573"/>
    </source>
</evidence>
<dbReference type="CDD" id="cd00063">
    <property type="entry name" value="FN3"/>
    <property type="match status" value="2"/>
</dbReference>
<evidence type="ECO:0000256" key="4">
    <source>
        <dbReference type="ARBA" id="ARBA00022674"/>
    </source>
</evidence>
<keyword evidence="13" id="KW-1015">Disulfide bond</keyword>
<evidence type="ECO:0000256" key="14">
    <source>
        <dbReference type="ARBA" id="ARBA00023170"/>
    </source>
</evidence>
<evidence type="ECO:0000256" key="10">
    <source>
        <dbReference type="ARBA" id="ARBA00022974"/>
    </source>
</evidence>
<dbReference type="AlphaFoldDB" id="A0A5E4NQ27"/>
<evidence type="ECO:0000256" key="2">
    <source>
        <dbReference type="ARBA" id="ARBA00010504"/>
    </source>
</evidence>
<evidence type="ECO:0000256" key="6">
    <source>
        <dbReference type="ARBA" id="ARBA00022729"/>
    </source>
</evidence>
<dbReference type="Pfam" id="PF00041">
    <property type="entry name" value="fn3"/>
    <property type="match status" value="2"/>
</dbReference>
<evidence type="ECO:0000256" key="5">
    <source>
        <dbReference type="ARBA" id="ARBA00022692"/>
    </source>
</evidence>
<dbReference type="SUPFAM" id="SSF49265">
    <property type="entry name" value="Fibronectin type III"/>
    <property type="match status" value="1"/>
</dbReference>
<evidence type="ECO:0000256" key="15">
    <source>
        <dbReference type="ARBA" id="ARBA00023180"/>
    </source>
</evidence>
<feature type="domain" description="Fibronectin type-III" evidence="25">
    <location>
        <begin position="443"/>
        <end position="540"/>
    </location>
</feature>
<dbReference type="EC" id="3.1.3.48" evidence="3"/>
<dbReference type="PANTHER" id="PTHR44170">
    <property type="entry name" value="PROTEIN SIDEKICK"/>
    <property type="match status" value="1"/>
</dbReference>
<feature type="domain" description="Ig-like" evidence="24">
    <location>
        <begin position="122"/>
        <end position="203"/>
    </location>
</feature>